<dbReference type="InterPro" id="IPR023393">
    <property type="entry name" value="START-like_dom_sf"/>
</dbReference>
<dbReference type="EMBL" id="MU001853">
    <property type="protein sequence ID" value="KAF2795628.1"/>
    <property type="molecule type" value="Genomic_DNA"/>
</dbReference>
<name>A0A6A6XH90_9PLEO</name>
<dbReference type="InterPro" id="IPR044996">
    <property type="entry name" value="COQ10-like"/>
</dbReference>
<accession>A0A6A6XH90</accession>
<feature type="domain" description="Coenzyme Q-binding protein COQ10 START" evidence="4">
    <location>
        <begin position="53"/>
        <end position="219"/>
    </location>
</feature>
<dbReference type="InterPro" id="IPR005031">
    <property type="entry name" value="COQ10_START"/>
</dbReference>
<organism evidence="5 6">
    <name type="scientific">Melanomma pulvis-pyrius CBS 109.77</name>
    <dbReference type="NCBI Taxonomy" id="1314802"/>
    <lineage>
        <taxon>Eukaryota</taxon>
        <taxon>Fungi</taxon>
        <taxon>Dikarya</taxon>
        <taxon>Ascomycota</taxon>
        <taxon>Pezizomycotina</taxon>
        <taxon>Dothideomycetes</taxon>
        <taxon>Pleosporomycetidae</taxon>
        <taxon>Pleosporales</taxon>
        <taxon>Melanommataceae</taxon>
        <taxon>Melanomma</taxon>
    </lineage>
</organism>
<dbReference type="SUPFAM" id="SSF55961">
    <property type="entry name" value="Bet v1-like"/>
    <property type="match status" value="1"/>
</dbReference>
<evidence type="ECO:0000256" key="3">
    <source>
        <dbReference type="ARBA" id="ARBA00024947"/>
    </source>
</evidence>
<evidence type="ECO:0000259" key="4">
    <source>
        <dbReference type="Pfam" id="PF03364"/>
    </source>
</evidence>
<reference evidence="5" key="1">
    <citation type="journal article" date="2020" name="Stud. Mycol.">
        <title>101 Dothideomycetes genomes: a test case for predicting lifestyles and emergence of pathogens.</title>
        <authorList>
            <person name="Haridas S."/>
            <person name="Albert R."/>
            <person name="Binder M."/>
            <person name="Bloem J."/>
            <person name="Labutti K."/>
            <person name="Salamov A."/>
            <person name="Andreopoulos B."/>
            <person name="Baker S."/>
            <person name="Barry K."/>
            <person name="Bills G."/>
            <person name="Bluhm B."/>
            <person name="Cannon C."/>
            <person name="Castanera R."/>
            <person name="Culley D."/>
            <person name="Daum C."/>
            <person name="Ezra D."/>
            <person name="Gonzalez J."/>
            <person name="Henrissat B."/>
            <person name="Kuo A."/>
            <person name="Liang C."/>
            <person name="Lipzen A."/>
            <person name="Lutzoni F."/>
            <person name="Magnuson J."/>
            <person name="Mondo S."/>
            <person name="Nolan M."/>
            <person name="Ohm R."/>
            <person name="Pangilinan J."/>
            <person name="Park H.-J."/>
            <person name="Ramirez L."/>
            <person name="Alfaro M."/>
            <person name="Sun H."/>
            <person name="Tritt A."/>
            <person name="Yoshinaga Y."/>
            <person name="Zwiers L.-H."/>
            <person name="Turgeon B."/>
            <person name="Goodwin S."/>
            <person name="Spatafora J."/>
            <person name="Crous P."/>
            <person name="Grigoriev I."/>
        </authorList>
    </citation>
    <scope>NUCLEOTIDE SEQUENCE</scope>
    <source>
        <strain evidence="5">CBS 109.77</strain>
    </source>
</reference>
<dbReference type="PANTHER" id="PTHR12901">
    <property type="entry name" value="SPERM PROTEIN HOMOLOG"/>
    <property type="match status" value="1"/>
</dbReference>
<dbReference type="PANTHER" id="PTHR12901:SF10">
    <property type="entry name" value="COENZYME Q-BINDING PROTEIN COQ10, MITOCHONDRIAL"/>
    <property type="match status" value="1"/>
</dbReference>
<dbReference type="Pfam" id="PF03364">
    <property type="entry name" value="Polyketide_cyc"/>
    <property type="match status" value="1"/>
</dbReference>
<comment type="subunit">
    <text evidence="2">Interacts with coenzyme Q.</text>
</comment>
<gene>
    <name evidence="5" type="ORF">K505DRAFT_373792</name>
</gene>
<comment type="function">
    <text evidence="3">Required for the function of coenzyme Q in the respiratory chain. May serve as a chaperone or may be involved in the transport of Q6 from its site of synthesis to the catalytic sites of the respiratory complexes.</text>
</comment>
<dbReference type="GO" id="GO:0005739">
    <property type="term" value="C:mitochondrion"/>
    <property type="evidence" value="ECO:0007669"/>
    <property type="project" value="TreeGrafter"/>
</dbReference>
<comment type="similarity">
    <text evidence="1">Belongs to the COQ10 family.</text>
</comment>
<dbReference type="GO" id="GO:0045333">
    <property type="term" value="P:cellular respiration"/>
    <property type="evidence" value="ECO:0007669"/>
    <property type="project" value="InterPro"/>
</dbReference>
<dbReference type="GO" id="GO:0048039">
    <property type="term" value="F:ubiquinone binding"/>
    <property type="evidence" value="ECO:0007669"/>
    <property type="project" value="InterPro"/>
</dbReference>
<dbReference type="Proteomes" id="UP000799757">
    <property type="component" value="Unassembled WGS sequence"/>
</dbReference>
<evidence type="ECO:0000313" key="5">
    <source>
        <dbReference type="EMBL" id="KAF2795628.1"/>
    </source>
</evidence>
<evidence type="ECO:0000313" key="6">
    <source>
        <dbReference type="Proteomes" id="UP000799757"/>
    </source>
</evidence>
<evidence type="ECO:0000256" key="1">
    <source>
        <dbReference type="ARBA" id="ARBA00006885"/>
    </source>
</evidence>
<dbReference type="CDD" id="cd07813">
    <property type="entry name" value="COQ10p_like"/>
    <property type="match status" value="1"/>
</dbReference>
<proteinExistence type="inferred from homology"/>
<evidence type="ECO:0000256" key="2">
    <source>
        <dbReference type="ARBA" id="ARBA00011814"/>
    </source>
</evidence>
<keyword evidence="6" id="KW-1185">Reference proteome</keyword>
<dbReference type="OrthoDB" id="292693at2759"/>
<protein>
    <recommendedName>
        <fullName evidence="4">Coenzyme Q-binding protein COQ10 START domain-containing protein</fullName>
    </recommendedName>
</protein>
<sequence length="244" mass="27100">MASLKAFRPLHLLKPPNHLTHQRRTFLPNPFQSAFNPLSSPNYQNLTATRILPYAAHPIYTIVSDVPSYSSFLPYCQSSSITRWSAPDSTYHRKWPSEAKIIVGFGNLTESFTSRIFCVPGRIVESVGGGTETELEQGQIAHHLADEGTRGKDVQRRGSGLLTHLRSRWTIEPLGEEQSGKELTEVTLSLEYAFANPLYSTLSAGAAPKVAEMMIKAFEERVRSLLDNDPAKANATLGTDKGRW</sequence>
<dbReference type="Gene3D" id="3.30.530.20">
    <property type="match status" value="1"/>
</dbReference>
<dbReference type="AlphaFoldDB" id="A0A6A6XH90"/>